<reference evidence="2 3" key="1">
    <citation type="submission" date="2019-05" db="EMBL/GenBank/DDBJ databases">
        <authorList>
            <consortium name="Science for Life Laboratories"/>
        </authorList>
    </citation>
    <scope>NUCLEOTIDE SEQUENCE [LARGE SCALE GENOMIC DNA]</scope>
    <source>
        <strain evidence="2">Soil9</strain>
    </source>
</reference>
<organism evidence="2 3">
    <name type="scientific">Gemmata massiliana</name>
    <dbReference type="NCBI Taxonomy" id="1210884"/>
    <lineage>
        <taxon>Bacteria</taxon>
        <taxon>Pseudomonadati</taxon>
        <taxon>Planctomycetota</taxon>
        <taxon>Planctomycetia</taxon>
        <taxon>Gemmatales</taxon>
        <taxon>Gemmataceae</taxon>
        <taxon>Gemmata</taxon>
    </lineage>
</organism>
<dbReference type="Proteomes" id="UP000464178">
    <property type="component" value="Chromosome"/>
</dbReference>
<dbReference type="EMBL" id="LR593886">
    <property type="protein sequence ID" value="VTR94862.1"/>
    <property type="molecule type" value="Genomic_DNA"/>
</dbReference>
<dbReference type="GO" id="GO:0016829">
    <property type="term" value="F:lyase activity"/>
    <property type="evidence" value="ECO:0007669"/>
    <property type="project" value="UniProtKB-KW"/>
</dbReference>
<dbReference type="KEGG" id="gms:SOIL9_28520"/>
<dbReference type="AlphaFoldDB" id="A0A6P2D5V9"/>
<keyword evidence="3" id="KW-1185">Reference proteome</keyword>
<dbReference type="InterPro" id="IPR016024">
    <property type="entry name" value="ARM-type_fold"/>
</dbReference>
<name>A0A6P2D5V9_9BACT</name>
<keyword evidence="2" id="KW-0456">Lyase</keyword>
<sequence>MLGWFKRLRGSGDRALRYATAAQVRAADPDVRCRVAEQLGGVPDPWACDELLVLLKDMMPEVRNAALDALRRQGPNATAVLIQALEYADPKIAVPAANVLGELRDLDAVRPLLLVMKFGSPEIRAAATRALISYGRAAIPALALALQDPDPWTRTRGEEILAAIRESIRSQESPTPTPDSDKVG</sequence>
<dbReference type="SUPFAM" id="SSF48371">
    <property type="entry name" value="ARM repeat"/>
    <property type="match status" value="1"/>
</dbReference>
<dbReference type="RefSeq" id="WP_162669351.1">
    <property type="nucleotide sequence ID" value="NZ_LR593886.1"/>
</dbReference>
<dbReference type="InterPro" id="IPR011989">
    <property type="entry name" value="ARM-like"/>
</dbReference>
<dbReference type="Gene3D" id="1.25.10.10">
    <property type="entry name" value="Leucine-rich Repeat Variant"/>
    <property type="match status" value="1"/>
</dbReference>
<dbReference type="SMART" id="SM00567">
    <property type="entry name" value="EZ_HEAT"/>
    <property type="match status" value="3"/>
</dbReference>
<proteinExistence type="predicted"/>
<protein>
    <recommendedName>
        <fullName evidence="4">HEAT repeat domain-containing protein</fullName>
    </recommendedName>
</protein>
<evidence type="ECO:0000256" key="1">
    <source>
        <dbReference type="SAM" id="MobiDB-lite"/>
    </source>
</evidence>
<evidence type="ECO:0008006" key="4">
    <source>
        <dbReference type="Google" id="ProtNLM"/>
    </source>
</evidence>
<evidence type="ECO:0000313" key="3">
    <source>
        <dbReference type="Proteomes" id="UP000464178"/>
    </source>
</evidence>
<gene>
    <name evidence="2" type="ORF">SOIL9_28520</name>
</gene>
<accession>A0A6P2D5V9</accession>
<evidence type="ECO:0000313" key="2">
    <source>
        <dbReference type="EMBL" id="VTR94862.1"/>
    </source>
</evidence>
<dbReference type="InterPro" id="IPR004155">
    <property type="entry name" value="PBS_lyase_HEAT"/>
</dbReference>
<dbReference type="Pfam" id="PF13646">
    <property type="entry name" value="HEAT_2"/>
    <property type="match status" value="2"/>
</dbReference>
<feature type="region of interest" description="Disordered" evidence="1">
    <location>
        <begin position="165"/>
        <end position="184"/>
    </location>
</feature>